<protein>
    <recommendedName>
        <fullName evidence="3">Restriction endonuclease</fullName>
    </recommendedName>
</protein>
<reference evidence="1 2" key="1">
    <citation type="submission" date="2019-03" db="EMBL/GenBank/DDBJ databases">
        <title>Alkanindiges illinoisensis: a potential pathogenic isolated from ascites of a gastric cancer patient with abdominal metastasis.</title>
        <authorList>
            <person name="Hu X."/>
            <person name="Yang B."/>
            <person name="Yan X."/>
            <person name="Lin L."/>
            <person name="Zhao H."/>
            <person name="Zhou F."/>
            <person name="Su B."/>
            <person name="Chen J."/>
            <person name="Rui Y."/>
            <person name="Wang Q."/>
            <person name="Zheng L."/>
        </authorList>
    </citation>
    <scope>NUCLEOTIDE SEQUENCE [LARGE SCALE GENOMIC DNA]</scope>
    <source>
        <strain evidence="1 2">NFYY 23406</strain>
    </source>
</reference>
<dbReference type="EMBL" id="SNTY01000085">
    <property type="protein sequence ID" value="TEU23329.1"/>
    <property type="molecule type" value="Genomic_DNA"/>
</dbReference>
<dbReference type="RefSeq" id="WP_134245724.1">
    <property type="nucleotide sequence ID" value="NZ_SNTY01000085.1"/>
</dbReference>
<sequence>MLSNPNYNNPKLLRLMSRLHPTSYDMFIETLYEDIEDILKRLAKDRAAHLRKYQATFDASKSVDKNKNDLFKIFEDDINMQIVRSLESKEYEASHDKFSNGHVDIYVELEGYPYIWFGESKIWGGASDIDGGFKQLNNAYSTGDDDECCGGIIIYVVDTQLATNDILSSWAEMLLEIKTPKVSNSIDDLSVSCAICDVTDWARKKYSDQKSLRRNRFNSSHKHPSSGLPYHMRHFTLDLRHERRD</sequence>
<evidence type="ECO:0008006" key="3">
    <source>
        <dbReference type="Google" id="ProtNLM"/>
    </source>
</evidence>
<proteinExistence type="predicted"/>
<dbReference type="AlphaFoldDB" id="A0A4Y7XA72"/>
<name>A0A4Y7XA72_9GAMM</name>
<evidence type="ECO:0000313" key="1">
    <source>
        <dbReference type="EMBL" id="TEU23329.1"/>
    </source>
</evidence>
<comment type="caution">
    <text evidence="1">The sequence shown here is derived from an EMBL/GenBank/DDBJ whole genome shotgun (WGS) entry which is preliminary data.</text>
</comment>
<evidence type="ECO:0000313" key="2">
    <source>
        <dbReference type="Proteomes" id="UP000297834"/>
    </source>
</evidence>
<organism evidence="1 2">
    <name type="scientific">Alkanindiges illinoisensis</name>
    <dbReference type="NCBI Taxonomy" id="197183"/>
    <lineage>
        <taxon>Bacteria</taxon>
        <taxon>Pseudomonadati</taxon>
        <taxon>Pseudomonadota</taxon>
        <taxon>Gammaproteobacteria</taxon>
        <taxon>Moraxellales</taxon>
        <taxon>Moraxellaceae</taxon>
        <taxon>Alkanindiges</taxon>
    </lineage>
</organism>
<accession>A0A4Y7XA72</accession>
<gene>
    <name evidence="1" type="ORF">E2B99_13490</name>
</gene>
<dbReference type="OrthoDB" id="509598at2"/>
<dbReference type="Proteomes" id="UP000297834">
    <property type="component" value="Unassembled WGS sequence"/>
</dbReference>
<keyword evidence="2" id="KW-1185">Reference proteome</keyword>